<dbReference type="SUPFAM" id="SSF53098">
    <property type="entry name" value="Ribonuclease H-like"/>
    <property type="match status" value="1"/>
</dbReference>
<feature type="region of interest" description="Disordered" evidence="3">
    <location>
        <begin position="153"/>
        <end position="182"/>
    </location>
</feature>
<dbReference type="PROSITE" id="PS50158">
    <property type="entry name" value="ZF_CCHC"/>
    <property type="match status" value="1"/>
</dbReference>
<dbReference type="SUPFAM" id="SSF57756">
    <property type="entry name" value="Retrovirus zinc finger-like domains"/>
    <property type="match status" value="1"/>
</dbReference>
<dbReference type="EMBL" id="CAKMRJ010000002">
    <property type="protein sequence ID" value="CAH1416704.1"/>
    <property type="molecule type" value="Genomic_DNA"/>
</dbReference>
<dbReference type="PANTHER" id="PTHR42648:SF27">
    <property type="entry name" value="RNA-DIRECTED DNA POLYMERASE"/>
    <property type="match status" value="1"/>
</dbReference>
<feature type="compositionally biased region" description="Polar residues" evidence="3">
    <location>
        <begin position="157"/>
        <end position="181"/>
    </location>
</feature>
<protein>
    <recommendedName>
        <fullName evidence="4">CCHC-type domain-containing protein</fullName>
    </recommendedName>
</protein>
<sequence>MSTPGNTSTSSSSNQNFSLLNICSKELKELDENEATPEDLAAYKKHYDDATKVACIMVATMSPELQRYYEDYWPFEMNKDLMEKYHKRARQEKFKVVKSLMACKMKDGESVVLHVQRMQRYIERLVKLNIHFDEELAIDMVLNSLPECYGKGPPKQNWKSKAQAGSSSNGPKAKPNGSTPHVSDPKEAVCFYCNQKGHWKRSCPQYLQDIKDGKVKPSSAGIYTISANNSLSSRSWVLDTGCGFHICSDLQGLKESEEIERGRINLIMGNRKSSPVTKIGVYQLLLSNDVRLDLINCCYSSEMTRNIISFHALFRQALPCNGVYETVTCVDSLGNSVLNIDLSNSVDKACLWHCRLGHINKKRIAQLQKDGVLESFDLKSDDVCESCLLGKMTKSPFTGSCERGEGLLDLIHTYVCGPFRSTTRDANRFYVTFTDDYSRYGYIYLIKHKSETFEKFKEFKHEVENQLGRKIKILRSDRGGGILVSSLTTI</sequence>
<gene>
    <name evidence="5" type="ORF">LVIROSA_LOCUS4451</name>
</gene>
<keyword evidence="1" id="KW-0378">Hydrolase</keyword>
<dbReference type="InterPro" id="IPR039537">
    <property type="entry name" value="Retrotran_Ty1/copia-like"/>
</dbReference>
<dbReference type="GO" id="GO:0006508">
    <property type="term" value="P:proteolysis"/>
    <property type="evidence" value="ECO:0007669"/>
    <property type="project" value="UniProtKB-KW"/>
</dbReference>
<dbReference type="InterPro" id="IPR054722">
    <property type="entry name" value="PolX-like_BBD"/>
</dbReference>
<evidence type="ECO:0000313" key="5">
    <source>
        <dbReference type="EMBL" id="CAH1416704.1"/>
    </source>
</evidence>
<dbReference type="GO" id="GO:0008233">
    <property type="term" value="F:peptidase activity"/>
    <property type="evidence" value="ECO:0007669"/>
    <property type="project" value="UniProtKB-KW"/>
</dbReference>
<keyword evidence="6" id="KW-1185">Reference proteome</keyword>
<keyword evidence="1" id="KW-0645">Protease</keyword>
<dbReference type="InterPro" id="IPR001878">
    <property type="entry name" value="Znf_CCHC"/>
</dbReference>
<dbReference type="Pfam" id="PF22936">
    <property type="entry name" value="Pol_BBD"/>
    <property type="match status" value="1"/>
</dbReference>
<evidence type="ECO:0000256" key="2">
    <source>
        <dbReference type="PROSITE-ProRule" id="PRU00047"/>
    </source>
</evidence>
<dbReference type="Pfam" id="PF14223">
    <property type="entry name" value="Retrotran_gag_2"/>
    <property type="match status" value="1"/>
</dbReference>
<dbReference type="Gene3D" id="4.10.60.10">
    <property type="entry name" value="Zinc finger, CCHC-type"/>
    <property type="match status" value="1"/>
</dbReference>
<feature type="domain" description="CCHC-type" evidence="4">
    <location>
        <begin position="190"/>
        <end position="205"/>
    </location>
</feature>
<dbReference type="InterPro" id="IPR025724">
    <property type="entry name" value="GAG-pre-integrase_dom"/>
</dbReference>
<dbReference type="InterPro" id="IPR012337">
    <property type="entry name" value="RNaseH-like_sf"/>
</dbReference>
<dbReference type="Proteomes" id="UP001157418">
    <property type="component" value="Unassembled WGS sequence"/>
</dbReference>
<dbReference type="Pfam" id="PF13976">
    <property type="entry name" value="gag_pre-integrs"/>
    <property type="match status" value="1"/>
</dbReference>
<evidence type="ECO:0000313" key="6">
    <source>
        <dbReference type="Proteomes" id="UP001157418"/>
    </source>
</evidence>
<dbReference type="PANTHER" id="PTHR42648">
    <property type="entry name" value="TRANSPOSASE, PUTATIVE-RELATED"/>
    <property type="match status" value="1"/>
</dbReference>
<organism evidence="5 6">
    <name type="scientific">Lactuca virosa</name>
    <dbReference type="NCBI Taxonomy" id="75947"/>
    <lineage>
        <taxon>Eukaryota</taxon>
        <taxon>Viridiplantae</taxon>
        <taxon>Streptophyta</taxon>
        <taxon>Embryophyta</taxon>
        <taxon>Tracheophyta</taxon>
        <taxon>Spermatophyta</taxon>
        <taxon>Magnoliopsida</taxon>
        <taxon>eudicotyledons</taxon>
        <taxon>Gunneridae</taxon>
        <taxon>Pentapetalae</taxon>
        <taxon>asterids</taxon>
        <taxon>campanulids</taxon>
        <taxon>Asterales</taxon>
        <taxon>Asteraceae</taxon>
        <taxon>Cichorioideae</taxon>
        <taxon>Cichorieae</taxon>
        <taxon>Lactucinae</taxon>
        <taxon>Lactuca</taxon>
    </lineage>
</organism>
<evidence type="ECO:0000259" key="4">
    <source>
        <dbReference type="PROSITE" id="PS50158"/>
    </source>
</evidence>
<proteinExistence type="predicted"/>
<keyword evidence="2" id="KW-0863">Zinc-finger</keyword>
<accession>A0AAU9LY26</accession>
<dbReference type="InterPro" id="IPR036875">
    <property type="entry name" value="Znf_CCHC_sf"/>
</dbReference>
<evidence type="ECO:0000256" key="3">
    <source>
        <dbReference type="SAM" id="MobiDB-lite"/>
    </source>
</evidence>
<dbReference type="InterPro" id="IPR036397">
    <property type="entry name" value="RNaseH_sf"/>
</dbReference>
<dbReference type="GO" id="GO:0003676">
    <property type="term" value="F:nucleic acid binding"/>
    <property type="evidence" value="ECO:0007669"/>
    <property type="project" value="InterPro"/>
</dbReference>
<dbReference type="Gene3D" id="3.30.420.10">
    <property type="entry name" value="Ribonuclease H-like superfamily/Ribonuclease H"/>
    <property type="match status" value="1"/>
</dbReference>
<name>A0AAU9LY26_9ASTR</name>
<dbReference type="Pfam" id="PF00098">
    <property type="entry name" value="zf-CCHC"/>
    <property type="match status" value="1"/>
</dbReference>
<evidence type="ECO:0000256" key="1">
    <source>
        <dbReference type="ARBA" id="ARBA00022670"/>
    </source>
</evidence>
<dbReference type="GO" id="GO:0008270">
    <property type="term" value="F:zinc ion binding"/>
    <property type="evidence" value="ECO:0007669"/>
    <property type="project" value="UniProtKB-KW"/>
</dbReference>
<dbReference type="AlphaFoldDB" id="A0AAU9LY26"/>
<reference evidence="5 6" key="1">
    <citation type="submission" date="2022-01" db="EMBL/GenBank/DDBJ databases">
        <authorList>
            <person name="Xiong W."/>
            <person name="Schranz E."/>
        </authorList>
    </citation>
    <scope>NUCLEOTIDE SEQUENCE [LARGE SCALE GENOMIC DNA]</scope>
</reference>
<dbReference type="SMART" id="SM00343">
    <property type="entry name" value="ZnF_C2HC"/>
    <property type="match status" value="1"/>
</dbReference>
<keyword evidence="2" id="KW-0479">Metal-binding</keyword>
<keyword evidence="2" id="KW-0862">Zinc</keyword>
<comment type="caution">
    <text evidence="5">The sequence shown here is derived from an EMBL/GenBank/DDBJ whole genome shotgun (WGS) entry which is preliminary data.</text>
</comment>